<dbReference type="Pfam" id="PF00481">
    <property type="entry name" value="PP2C"/>
    <property type="match status" value="1"/>
</dbReference>
<dbReference type="PROSITE" id="PS51746">
    <property type="entry name" value="PPM_2"/>
    <property type="match status" value="1"/>
</dbReference>
<dbReference type="Pfam" id="PF01053">
    <property type="entry name" value="Cys_Met_Meta_PP"/>
    <property type="match status" value="1"/>
</dbReference>
<sequence length="790" mass="85217">MYGQSALRYGVSLEQGLRETMEDAAQVVPHGRCGFFFATVFDGHGGYAAAEYLQQNLYRIFTRVLDQQGVAEGLEFSIDVPGLACPIAFTPVLTDSFKHADEDLLSWMHANVPDEERTSGCTATTVLVRKDLVVVANVGDSRAVLSRGGRALDLSAEHRVWGKTPGVVAEIERIESVGGWVDDGRVCGVLAVSRAFGDMEFKGQEGLKMLLEKGLDFGLWDQKFADSRRFTGDPVTAQPDVTELALHDGDEFLVVASDGLWDVMDSQEVVKLARRDLQRGLDPQEVAAKMSALAVKRGSQDNVAVVVIDLGKVEWSKQGGGGFLGNLFGSRPAMAPLSASLQHSLALRPCSARATQPRGAKLRQPCPPVRAAVEEVMPANGAAQTENGASAVEVDRLAGVSVATRAVHGGERAGRPRVSDSLTTPIVQTSTYTFRDTAELIAYQEGRFGSYEYGRYGNPTTRACEEKIRELEGAEDCLVSSSGMNAATTMLLALVPAGGHIVTTTDCYRRTRQFIQTVLPKMGISATVIDPADLGALERALEEHKVSLFFSESPTNPYMRCIDIPRIKQLCGPKGAAVVVDSTFATPINQQAIALGADLVIHSATKYLAGHNDVLAGAIAGKAELVAAVRAMHNVLGGTIDPHASYLLLRGMKTLDLRVQRQNATAMLIAARLEAHPLVTRVHYPGLASHPDHAIAVQQMSGYGGVVSFEIDGDLWRTAKFIDSVQLPYIAPSLGGVESLIEQPTVISYWDQGPEKRAQVGIKDNLIRFSCGIESAEDIWADFEQAFKKI</sequence>
<name>A0A2P6V6J1_9CHLO</name>
<dbReference type="Gene3D" id="3.90.1150.10">
    <property type="entry name" value="Aspartate Aminotransferase, domain 1"/>
    <property type="match status" value="1"/>
</dbReference>
<dbReference type="SMART" id="SM00331">
    <property type="entry name" value="PP2C_SIG"/>
    <property type="match status" value="1"/>
</dbReference>
<evidence type="ECO:0000313" key="9">
    <source>
        <dbReference type="EMBL" id="PSC69702.1"/>
    </source>
</evidence>
<comment type="cofactor">
    <cofactor evidence="1">
        <name>pyridoxal 5'-phosphate</name>
        <dbReference type="ChEBI" id="CHEBI:597326"/>
    </cofactor>
</comment>
<organism evidence="9 10">
    <name type="scientific">Micractinium conductrix</name>
    <dbReference type="NCBI Taxonomy" id="554055"/>
    <lineage>
        <taxon>Eukaryota</taxon>
        <taxon>Viridiplantae</taxon>
        <taxon>Chlorophyta</taxon>
        <taxon>core chlorophytes</taxon>
        <taxon>Trebouxiophyceae</taxon>
        <taxon>Chlorellales</taxon>
        <taxon>Chlorellaceae</taxon>
        <taxon>Chlorella clade</taxon>
        <taxon>Micractinium</taxon>
    </lineage>
</organism>
<evidence type="ECO:0000313" key="10">
    <source>
        <dbReference type="Proteomes" id="UP000239649"/>
    </source>
</evidence>
<evidence type="ECO:0000256" key="2">
    <source>
        <dbReference type="ARBA" id="ARBA00009077"/>
    </source>
</evidence>
<dbReference type="EC" id="2.5.1.160" evidence="7"/>
<dbReference type="STRING" id="554055.A0A2P6V6J1"/>
<dbReference type="Proteomes" id="UP000239649">
    <property type="component" value="Unassembled WGS sequence"/>
</dbReference>
<dbReference type="PANTHER" id="PTHR43379">
    <property type="entry name" value="CYSTATHIONINE GAMMA-SYNTHASE"/>
    <property type="match status" value="1"/>
</dbReference>
<dbReference type="PROSITE" id="PS00868">
    <property type="entry name" value="CYS_MET_METAB_PP"/>
    <property type="match status" value="1"/>
</dbReference>
<comment type="caution">
    <text evidence="9">The sequence shown here is derived from an EMBL/GenBank/DDBJ whole genome shotgun (WGS) entry which is preliminary data.</text>
</comment>
<dbReference type="InterPro" id="IPR001932">
    <property type="entry name" value="PPM-type_phosphatase-like_dom"/>
</dbReference>
<comment type="similarity">
    <text evidence="2">Belongs to the trans-sulfuration enzymes family.</text>
</comment>
<dbReference type="PANTHER" id="PTHR43379:SF1">
    <property type="entry name" value="CYSTATHIONINE GAMMA-SYNTHASE 1, CHLOROPLASTIC-RELATED"/>
    <property type="match status" value="1"/>
</dbReference>
<dbReference type="InterPro" id="IPR015422">
    <property type="entry name" value="PyrdxlP-dep_Trfase_small"/>
</dbReference>
<dbReference type="Gene3D" id="3.60.40.10">
    <property type="entry name" value="PPM-type phosphatase domain"/>
    <property type="match status" value="1"/>
</dbReference>
<gene>
    <name evidence="9" type="ORF">C2E20_6874</name>
</gene>
<feature type="domain" description="PPM-type phosphatase" evidence="8">
    <location>
        <begin position="8"/>
        <end position="310"/>
    </location>
</feature>
<evidence type="ECO:0000256" key="3">
    <source>
        <dbReference type="ARBA" id="ARBA00022898"/>
    </source>
</evidence>
<comment type="catalytic activity">
    <reaction evidence="6">
        <text>O-phospho-L-homoserine + L-cysteine = L,L-cystathionine + phosphate</text>
        <dbReference type="Rhea" id="RHEA:80891"/>
        <dbReference type="ChEBI" id="CHEBI:35235"/>
        <dbReference type="ChEBI" id="CHEBI:43474"/>
        <dbReference type="ChEBI" id="CHEBI:57590"/>
        <dbReference type="ChEBI" id="CHEBI:58161"/>
        <dbReference type="EC" id="2.5.1.160"/>
    </reaction>
</comment>
<comment type="pathway">
    <text evidence="4">Amino-acid biosynthesis; L-methionine biosynthesis via de novo pathway; L-cystathionine from O-succinyl-L-homoserine: step 1/1.</text>
</comment>
<keyword evidence="3" id="KW-0663">Pyridoxal phosphate</keyword>
<proteinExistence type="inferred from homology"/>
<dbReference type="SUPFAM" id="SSF81606">
    <property type="entry name" value="PP2C-like"/>
    <property type="match status" value="1"/>
</dbReference>
<dbReference type="FunFam" id="3.40.640.10:FF:000046">
    <property type="entry name" value="Cystathionine gamma-lyase"/>
    <property type="match status" value="1"/>
</dbReference>
<dbReference type="CDD" id="cd00143">
    <property type="entry name" value="PP2Cc"/>
    <property type="match status" value="1"/>
</dbReference>
<dbReference type="InterPro" id="IPR036457">
    <property type="entry name" value="PPM-type-like_dom_sf"/>
</dbReference>
<dbReference type="GO" id="GO:0009507">
    <property type="term" value="C:chloroplast"/>
    <property type="evidence" value="ECO:0007669"/>
    <property type="project" value="TreeGrafter"/>
</dbReference>
<evidence type="ECO:0000256" key="4">
    <source>
        <dbReference type="ARBA" id="ARBA00060510"/>
    </source>
</evidence>
<keyword evidence="10" id="KW-1185">Reference proteome</keyword>
<accession>A0A2P6V6J1</accession>
<dbReference type="InterPro" id="IPR015421">
    <property type="entry name" value="PyrdxlP-dep_Trfase_major"/>
</dbReference>
<dbReference type="AlphaFoldDB" id="A0A2P6V6J1"/>
<dbReference type="InterPro" id="IPR044639">
    <property type="entry name" value="CGS1/2"/>
</dbReference>
<dbReference type="GO" id="GO:0003962">
    <property type="term" value="F:cystathionine gamma-synthase activity"/>
    <property type="evidence" value="ECO:0007669"/>
    <property type="project" value="InterPro"/>
</dbReference>
<comment type="catalytic activity">
    <reaction evidence="5">
        <text>O-succinyl-L-homoserine + L-cysteine = L,L-cystathionine + succinate + H(+)</text>
        <dbReference type="Rhea" id="RHEA:20397"/>
        <dbReference type="ChEBI" id="CHEBI:15378"/>
        <dbReference type="ChEBI" id="CHEBI:30031"/>
        <dbReference type="ChEBI" id="CHEBI:35235"/>
        <dbReference type="ChEBI" id="CHEBI:57661"/>
        <dbReference type="ChEBI" id="CHEBI:58161"/>
    </reaction>
</comment>
<dbReference type="InterPro" id="IPR054542">
    <property type="entry name" value="Cys_met_metab_PP"/>
</dbReference>
<dbReference type="GO" id="GO:0019346">
    <property type="term" value="P:transsulfuration"/>
    <property type="evidence" value="ECO:0007669"/>
    <property type="project" value="InterPro"/>
</dbReference>
<protein>
    <recommendedName>
        <fullName evidence="7">plant cystathionine gamma-synthase</fullName>
        <ecNumber evidence="7">2.5.1.160</ecNumber>
    </recommendedName>
</protein>
<dbReference type="FunFam" id="3.90.1150.10:FF:000033">
    <property type="entry name" value="Cystathionine gamma-synthase"/>
    <property type="match status" value="1"/>
</dbReference>
<evidence type="ECO:0000256" key="5">
    <source>
        <dbReference type="ARBA" id="ARBA00093222"/>
    </source>
</evidence>
<dbReference type="InterPro" id="IPR015424">
    <property type="entry name" value="PyrdxlP-dep_Trfase"/>
</dbReference>
<dbReference type="EMBL" id="LHPF02000025">
    <property type="protein sequence ID" value="PSC69702.1"/>
    <property type="molecule type" value="Genomic_DNA"/>
</dbReference>
<dbReference type="InterPro" id="IPR000277">
    <property type="entry name" value="Cys/Met-Metab_PyrdxlP-dep_enz"/>
</dbReference>
<dbReference type="SMART" id="SM00332">
    <property type="entry name" value="PP2Cc"/>
    <property type="match status" value="1"/>
</dbReference>
<reference evidence="9 10" key="1">
    <citation type="journal article" date="2018" name="Plant J.">
        <title>Genome sequences of Chlorella sorokiniana UTEX 1602 and Micractinium conductrix SAG 241.80: implications to maltose excretion by a green alga.</title>
        <authorList>
            <person name="Arriola M.B."/>
            <person name="Velmurugan N."/>
            <person name="Zhang Y."/>
            <person name="Plunkett M.H."/>
            <person name="Hondzo H."/>
            <person name="Barney B.M."/>
        </authorList>
    </citation>
    <scope>NUCLEOTIDE SEQUENCE [LARGE SCALE GENOMIC DNA]</scope>
    <source>
        <strain evidence="9 10">SAG 241.80</strain>
    </source>
</reference>
<dbReference type="Gene3D" id="3.40.640.10">
    <property type="entry name" value="Type I PLP-dependent aspartate aminotransferase-like (Major domain)"/>
    <property type="match status" value="1"/>
</dbReference>
<dbReference type="CDD" id="cd00614">
    <property type="entry name" value="CGS_like"/>
    <property type="match status" value="1"/>
</dbReference>
<dbReference type="SUPFAM" id="SSF53383">
    <property type="entry name" value="PLP-dependent transferases"/>
    <property type="match status" value="1"/>
</dbReference>
<evidence type="ECO:0000256" key="1">
    <source>
        <dbReference type="ARBA" id="ARBA00001933"/>
    </source>
</evidence>
<dbReference type="GO" id="GO:0030170">
    <property type="term" value="F:pyridoxal phosphate binding"/>
    <property type="evidence" value="ECO:0007669"/>
    <property type="project" value="InterPro"/>
</dbReference>
<evidence type="ECO:0000259" key="8">
    <source>
        <dbReference type="PROSITE" id="PS51746"/>
    </source>
</evidence>
<evidence type="ECO:0000256" key="7">
    <source>
        <dbReference type="ARBA" id="ARBA00093596"/>
    </source>
</evidence>
<dbReference type="GO" id="GO:0009086">
    <property type="term" value="P:methionine biosynthetic process"/>
    <property type="evidence" value="ECO:0007669"/>
    <property type="project" value="InterPro"/>
</dbReference>
<dbReference type="OrthoDB" id="3512640at2759"/>
<evidence type="ECO:0000256" key="6">
    <source>
        <dbReference type="ARBA" id="ARBA00093261"/>
    </source>
</evidence>